<dbReference type="EMBL" id="BBPA01000015">
    <property type="protein sequence ID" value="GAL91964.1"/>
    <property type="molecule type" value="Genomic_DNA"/>
</dbReference>
<gene>
    <name evidence="1" type="ORF">N44_00252</name>
</gene>
<comment type="caution">
    <text evidence="1">The sequence shown here is derived from an EMBL/GenBank/DDBJ whole genome shotgun (WGS) entry which is preliminary data.</text>
</comment>
<dbReference type="Proteomes" id="UP000030321">
    <property type="component" value="Unassembled WGS sequence"/>
</dbReference>
<protein>
    <submittedName>
        <fullName evidence="1">Uncharacterized protein</fullName>
    </submittedName>
</protein>
<proteinExistence type="predicted"/>
<evidence type="ECO:0000313" key="1">
    <source>
        <dbReference type="EMBL" id="GAL91964.1"/>
    </source>
</evidence>
<accession>A0A0A1VQU9</accession>
<dbReference type="AlphaFoldDB" id="A0A0A1VQU9"/>
<organism evidence="1 2">
    <name type="scientific">Microcystis aeruginosa NIES-44</name>
    <dbReference type="NCBI Taxonomy" id="449439"/>
    <lineage>
        <taxon>Bacteria</taxon>
        <taxon>Bacillati</taxon>
        <taxon>Cyanobacteriota</taxon>
        <taxon>Cyanophyceae</taxon>
        <taxon>Oscillatoriophycideae</taxon>
        <taxon>Chroococcales</taxon>
        <taxon>Microcystaceae</taxon>
        <taxon>Microcystis</taxon>
    </lineage>
</organism>
<sequence>MFDLPGITAAESAVRMSILYKIERVFPPDRAGAGIKTIIRIIKPQP</sequence>
<evidence type="ECO:0000313" key="2">
    <source>
        <dbReference type="Proteomes" id="UP000030321"/>
    </source>
</evidence>
<name>A0A0A1VQU9_MICAE</name>
<reference evidence="2" key="1">
    <citation type="journal article" date="2015" name="Genome">
        <title>Whole Genome Sequence of the Non-Microcystin-Producing Microcystis aeruginosa Strain NIES-44.</title>
        <authorList>
            <person name="Okano K."/>
            <person name="Miyata N."/>
            <person name="Ozaki Y."/>
        </authorList>
    </citation>
    <scope>NUCLEOTIDE SEQUENCE [LARGE SCALE GENOMIC DNA]</scope>
    <source>
        <strain evidence="2">NIES-44</strain>
    </source>
</reference>